<dbReference type="InterPro" id="IPR050566">
    <property type="entry name" value="Deoxyribonucleoside_kinase"/>
</dbReference>
<reference evidence="2" key="1">
    <citation type="submission" date="2018-05" db="EMBL/GenBank/DDBJ databases">
        <authorList>
            <person name="Lanie J.A."/>
            <person name="Ng W.-L."/>
            <person name="Kazmierczak K.M."/>
            <person name="Andrzejewski T.M."/>
            <person name="Davidsen T.M."/>
            <person name="Wayne K.J."/>
            <person name="Tettelin H."/>
            <person name="Glass J.I."/>
            <person name="Rusch D."/>
            <person name="Podicherti R."/>
            <person name="Tsui H.-C.T."/>
            <person name="Winkler M.E."/>
        </authorList>
    </citation>
    <scope>NUCLEOTIDE SEQUENCE</scope>
</reference>
<name>A0A382B2V0_9ZZZZ</name>
<feature type="non-terminal residue" evidence="2">
    <location>
        <position position="178"/>
    </location>
</feature>
<dbReference type="PANTHER" id="PTHR10513:SF46">
    <property type="entry name" value="DEOXYGUANOSINE KINASE"/>
    <property type="match status" value="1"/>
</dbReference>
<evidence type="ECO:0000313" key="2">
    <source>
        <dbReference type="EMBL" id="SVB07934.1"/>
    </source>
</evidence>
<dbReference type="SUPFAM" id="SSF52540">
    <property type="entry name" value="P-loop containing nucleoside triphosphate hydrolases"/>
    <property type="match status" value="1"/>
</dbReference>
<evidence type="ECO:0000259" key="1">
    <source>
        <dbReference type="Pfam" id="PF01712"/>
    </source>
</evidence>
<dbReference type="Pfam" id="PF01712">
    <property type="entry name" value="dNK"/>
    <property type="match status" value="1"/>
</dbReference>
<dbReference type="GO" id="GO:0019136">
    <property type="term" value="F:deoxynucleoside kinase activity"/>
    <property type="evidence" value="ECO:0007669"/>
    <property type="project" value="InterPro"/>
</dbReference>
<proteinExistence type="predicted"/>
<dbReference type="EMBL" id="UINC01027895">
    <property type="protein sequence ID" value="SVB07934.1"/>
    <property type="molecule type" value="Genomic_DNA"/>
</dbReference>
<dbReference type="CDD" id="cd01673">
    <property type="entry name" value="dNK"/>
    <property type="match status" value="1"/>
</dbReference>
<feature type="domain" description="Deoxynucleoside kinase" evidence="1">
    <location>
        <begin position="16"/>
        <end position="174"/>
    </location>
</feature>
<dbReference type="Gene3D" id="3.40.50.300">
    <property type="entry name" value="P-loop containing nucleotide triphosphate hydrolases"/>
    <property type="match status" value="1"/>
</dbReference>
<accession>A0A382B2V0</accession>
<sequence>MADNHMLLETNEPRFIVIEGPIGVGKTSLATRLAHTFNSDLILEKAEDNPFLERFYSDPRHAALPTQLFFLFQRVRQIEQLHQADLFSPVRVADFLLDKDRLFAELNLDHHELILYDQVVDSLGLRPPTPDLVVYLQAPADVLMRRIMSRGIPYEKNINRDYLERLGEAYARFFYNFD</sequence>
<dbReference type="GO" id="GO:0005737">
    <property type="term" value="C:cytoplasm"/>
    <property type="evidence" value="ECO:0007669"/>
    <property type="project" value="TreeGrafter"/>
</dbReference>
<dbReference type="PIRSF" id="PIRSF000705">
    <property type="entry name" value="DNK"/>
    <property type="match status" value="1"/>
</dbReference>
<dbReference type="GO" id="GO:0005524">
    <property type="term" value="F:ATP binding"/>
    <property type="evidence" value="ECO:0007669"/>
    <property type="project" value="InterPro"/>
</dbReference>
<dbReference type="AlphaFoldDB" id="A0A382B2V0"/>
<dbReference type="InterPro" id="IPR031314">
    <property type="entry name" value="DNK_dom"/>
</dbReference>
<dbReference type="InterPro" id="IPR027417">
    <property type="entry name" value="P-loop_NTPase"/>
</dbReference>
<protein>
    <recommendedName>
        <fullName evidence="1">Deoxynucleoside kinase domain-containing protein</fullName>
    </recommendedName>
</protein>
<organism evidence="2">
    <name type="scientific">marine metagenome</name>
    <dbReference type="NCBI Taxonomy" id="408172"/>
    <lineage>
        <taxon>unclassified sequences</taxon>
        <taxon>metagenomes</taxon>
        <taxon>ecological metagenomes</taxon>
    </lineage>
</organism>
<gene>
    <name evidence="2" type="ORF">METZ01_LOCUS160788</name>
</gene>
<dbReference type="PANTHER" id="PTHR10513">
    <property type="entry name" value="DEOXYNUCLEOSIDE KINASE"/>
    <property type="match status" value="1"/>
</dbReference>
<dbReference type="InterPro" id="IPR002624">
    <property type="entry name" value="DCK/DGK"/>
</dbReference>